<dbReference type="Gene3D" id="2.120.10.30">
    <property type="entry name" value="TolB, C-terminal domain"/>
    <property type="match status" value="2"/>
</dbReference>
<feature type="region of interest" description="Disordered" evidence="1">
    <location>
        <begin position="1"/>
        <end position="21"/>
    </location>
</feature>
<feature type="compositionally biased region" description="Basic and acidic residues" evidence="1">
    <location>
        <begin position="1"/>
        <end position="12"/>
    </location>
</feature>
<name>A0A816GJN7_ADIRI</name>
<protein>
    <submittedName>
        <fullName evidence="2">Uncharacterized protein</fullName>
    </submittedName>
</protein>
<dbReference type="SUPFAM" id="SSF101898">
    <property type="entry name" value="NHL repeat"/>
    <property type="match status" value="1"/>
</dbReference>
<feature type="non-terminal residue" evidence="2">
    <location>
        <position position="366"/>
    </location>
</feature>
<accession>A0A816GJN7</accession>
<gene>
    <name evidence="2" type="ORF">XAT740_LOCUS59644</name>
</gene>
<dbReference type="AlphaFoldDB" id="A0A816GJN7"/>
<proteinExistence type="predicted"/>
<feature type="region of interest" description="Disordered" evidence="1">
    <location>
        <begin position="49"/>
        <end position="71"/>
    </location>
</feature>
<dbReference type="EMBL" id="CAJNOR010013985">
    <property type="protein sequence ID" value="CAF1676176.1"/>
    <property type="molecule type" value="Genomic_DNA"/>
</dbReference>
<dbReference type="SUPFAM" id="SSF52129">
    <property type="entry name" value="Caspase-like"/>
    <property type="match status" value="1"/>
</dbReference>
<evidence type="ECO:0000313" key="3">
    <source>
        <dbReference type="Proteomes" id="UP000663828"/>
    </source>
</evidence>
<evidence type="ECO:0000256" key="1">
    <source>
        <dbReference type="SAM" id="MobiDB-lite"/>
    </source>
</evidence>
<feature type="non-terminal residue" evidence="2">
    <location>
        <position position="1"/>
    </location>
</feature>
<dbReference type="Proteomes" id="UP000663828">
    <property type="component" value="Unassembled WGS sequence"/>
</dbReference>
<organism evidence="2 3">
    <name type="scientific">Adineta ricciae</name>
    <name type="common">Rotifer</name>
    <dbReference type="NCBI Taxonomy" id="249248"/>
    <lineage>
        <taxon>Eukaryota</taxon>
        <taxon>Metazoa</taxon>
        <taxon>Spiralia</taxon>
        <taxon>Gnathifera</taxon>
        <taxon>Rotifera</taxon>
        <taxon>Eurotatoria</taxon>
        <taxon>Bdelloidea</taxon>
        <taxon>Adinetida</taxon>
        <taxon>Adinetidae</taxon>
        <taxon>Adineta</taxon>
    </lineage>
</organism>
<evidence type="ECO:0000313" key="2">
    <source>
        <dbReference type="EMBL" id="CAF1676176.1"/>
    </source>
</evidence>
<reference evidence="2" key="1">
    <citation type="submission" date="2021-02" db="EMBL/GenBank/DDBJ databases">
        <authorList>
            <person name="Nowell W R."/>
        </authorList>
    </citation>
    <scope>NUCLEOTIDE SEQUENCE</scope>
</reference>
<dbReference type="InterPro" id="IPR029030">
    <property type="entry name" value="Caspase-like_dom_sf"/>
</dbReference>
<sequence length="366" mass="41563">EIRRGIRSDPRPSESNAIPSPGFHRIRRIPVGSDKILYWIRWDPMGSGGIRTKSKSTQQTQTQTKSTDLSTKSKSSLGFVAPLNYYLQNSTRNISNNNFKGSSLIPTKNAGSLIVFACAPGTTADDGNNKDKNGLFTKYLSTPNEDIRMILSDITNDVIQQSNNQQIPHVTLCLRHKYICLFNGQKKIKFIRWNQIGKIVAVGNQLNQLDDPTGIFVDRKNHCIIQWKSNQIQGQIIAGGNKEGKKLNQLNRPIDMIIDQQNHSIIIADYGNRRVVRWSTNQKQDILIENIYCFGLTMDQHEFLYVSDWKKNEVKKWNLDQIKENKQGILVAGGNGNGNQLNQLNYPTFIFVDKNQSIYISDAENH</sequence>
<dbReference type="InterPro" id="IPR011042">
    <property type="entry name" value="6-blade_b-propeller_TolB-like"/>
</dbReference>
<keyword evidence="3" id="KW-1185">Reference proteome</keyword>
<feature type="compositionally biased region" description="Low complexity" evidence="1">
    <location>
        <begin position="55"/>
        <end position="71"/>
    </location>
</feature>
<comment type="caution">
    <text evidence="2">The sequence shown here is derived from an EMBL/GenBank/DDBJ whole genome shotgun (WGS) entry which is preliminary data.</text>
</comment>
<dbReference type="Gene3D" id="3.40.50.1460">
    <property type="match status" value="1"/>
</dbReference>